<sequence length="1115" mass="124132">MLSIEVTVFAAIAYLAVLFVIAYRGDKSSTNTVKPYRYSLAQGVHCTSWAFFGTVTQSAYYGWAFAPTYIGAIIVFLLLHGVQLKLLNYCKQKNITSIADLIGTRYSKSPVLAAAVALTAFVAVVPYISLQLRAVTSSFAAVTGFDNSPLWLSDLSFLVALFMVGFGFLFGTRRLSLAEQHSGLMDAIAFESIVKLVAFVIVGLFVSYSLFDGLSDLFRASFENPVTRDVLTGEEGGGYVFTVHILLGALSMFCLPRQFHVSYVENTHPDELKVARWAFPLYLFSINFFILPIALGALHLAPEQAANDTFLLSIPLISERPDITLVAFIGGLSAATSMVIIALLALSIMISNDVVMPIWLRLTKSRLRQFSFTPKRILRIRRVTIVIVMLMAYLYYQVTIDSMPLVNSGLLSLALLAQLAPGILATVLWKRASQTGVFSGLFVGTCVWLTLLLIPSIGSNSRLTDIDIANGVLLSLGLNLLCFTLFSLLSKRRTNDSQLTSSNSEYINQPVIAWGTVHSLLTRFYNQQQLQALHERLNIDIQSINTDALVPAPVLIRIERELSAIIGTSASRLLLDTVSKQNDAPVSSMVDWATEASKLYQFNRELLQSSVENIPQGISVVDQDLRLVAWNRRYLEIFDYPDGLVRAGMPVEELLRFNARRGLLSRSDGASTDEEIEKRLDYLQAGSAYRYQRQQGDLTIELQGNPMPGGGFVTTYSDITERIEAQKQLQRINQELEERVDERTKQLLKAKLAEEEAHKSKSRFFAAVSHDLMQPFNAASLFCEMLQSRLSQDQQPLATNIQRSLEHAEELLTMLLDMTKLDSGNLQPDYQEVDLNAVIKPLAERYQFVAEEKSILFKYHPTSAVINSDRKLLTRILQNLLSNAVRYTESGRIVIGARRHGNTVNVWVIDTGTGIPKHKQSEIFKEFHQLPSTGDNPGLGLGLSIVKRMCELLNIKLDMRSTPGQGTAFKLSLPAVRWESNSKQPKLREAVENSQPLAGMTVLVIDNDKRVLEATSQLMTDWGAKVESAGGINDIRHLAKCDLILADYHLDDGVTGIDIVRKLRALWNTQTPAIINSADPDESLREEALEVDAYFIPKPLKSGALKRLIRRIRSI</sequence>
<dbReference type="InterPro" id="IPR000014">
    <property type="entry name" value="PAS"/>
</dbReference>
<feature type="transmembrane region" description="Helical" evidence="13">
    <location>
        <begin position="468"/>
        <end position="489"/>
    </location>
</feature>
<evidence type="ECO:0000256" key="2">
    <source>
        <dbReference type="ARBA" id="ARBA00004141"/>
    </source>
</evidence>
<feature type="coiled-coil region" evidence="12">
    <location>
        <begin position="719"/>
        <end position="753"/>
    </location>
</feature>
<dbReference type="AlphaFoldDB" id="A0A432YRL1"/>
<feature type="domain" description="Response regulatory" evidence="15">
    <location>
        <begin position="1001"/>
        <end position="1113"/>
    </location>
</feature>
<dbReference type="InterPro" id="IPR036890">
    <property type="entry name" value="HATPase_C_sf"/>
</dbReference>
<dbReference type="Gene3D" id="3.30.565.10">
    <property type="entry name" value="Histidine kinase-like ATPase, C-terminal domain"/>
    <property type="match status" value="1"/>
</dbReference>
<dbReference type="InterPro" id="IPR001734">
    <property type="entry name" value="Na/solute_symporter"/>
</dbReference>
<evidence type="ECO:0000259" key="14">
    <source>
        <dbReference type="PROSITE" id="PS50109"/>
    </source>
</evidence>
<dbReference type="Pfam" id="PF00072">
    <property type="entry name" value="Response_reg"/>
    <property type="match status" value="1"/>
</dbReference>
<keyword evidence="10 13" id="KW-0472">Membrane</keyword>
<feature type="transmembrane region" description="Helical" evidence="13">
    <location>
        <begin position="192"/>
        <end position="211"/>
    </location>
</feature>
<dbReference type="Proteomes" id="UP000288361">
    <property type="component" value="Unassembled WGS sequence"/>
</dbReference>
<dbReference type="CDD" id="cd00082">
    <property type="entry name" value="HisKA"/>
    <property type="match status" value="1"/>
</dbReference>
<dbReference type="GO" id="GO:0000155">
    <property type="term" value="F:phosphorelay sensor kinase activity"/>
    <property type="evidence" value="ECO:0007669"/>
    <property type="project" value="InterPro"/>
</dbReference>
<dbReference type="PROSITE" id="PS50110">
    <property type="entry name" value="RESPONSE_REGULATORY"/>
    <property type="match status" value="1"/>
</dbReference>
<dbReference type="GO" id="GO:0005886">
    <property type="term" value="C:plasma membrane"/>
    <property type="evidence" value="ECO:0007669"/>
    <property type="project" value="TreeGrafter"/>
</dbReference>
<dbReference type="SUPFAM" id="SSF52172">
    <property type="entry name" value="CheY-like"/>
    <property type="match status" value="1"/>
</dbReference>
<dbReference type="InterPro" id="IPR003594">
    <property type="entry name" value="HATPase_dom"/>
</dbReference>
<evidence type="ECO:0000256" key="3">
    <source>
        <dbReference type="ARBA" id="ARBA00006434"/>
    </source>
</evidence>
<dbReference type="CDD" id="cd00075">
    <property type="entry name" value="HATPase"/>
    <property type="match status" value="1"/>
</dbReference>
<dbReference type="Gene3D" id="1.10.287.130">
    <property type="match status" value="1"/>
</dbReference>
<dbReference type="GO" id="GO:0022857">
    <property type="term" value="F:transmembrane transporter activity"/>
    <property type="evidence" value="ECO:0007669"/>
    <property type="project" value="InterPro"/>
</dbReference>
<evidence type="ECO:0000256" key="10">
    <source>
        <dbReference type="ARBA" id="ARBA00023136"/>
    </source>
</evidence>
<evidence type="ECO:0000256" key="1">
    <source>
        <dbReference type="ARBA" id="ARBA00000085"/>
    </source>
</evidence>
<evidence type="ECO:0000313" key="16">
    <source>
        <dbReference type="EMBL" id="RUO64216.1"/>
    </source>
</evidence>
<feature type="transmembrane region" description="Helical" evidence="13">
    <location>
        <begin position="111"/>
        <end position="130"/>
    </location>
</feature>
<feature type="transmembrane region" description="Helical" evidence="13">
    <location>
        <begin position="238"/>
        <end position="256"/>
    </location>
</feature>
<evidence type="ECO:0000259" key="15">
    <source>
        <dbReference type="PROSITE" id="PS50110"/>
    </source>
</evidence>
<dbReference type="PANTHER" id="PTHR43047">
    <property type="entry name" value="TWO-COMPONENT HISTIDINE PROTEIN KINASE"/>
    <property type="match status" value="1"/>
</dbReference>
<feature type="transmembrane region" description="Helical" evidence="13">
    <location>
        <begin position="277"/>
        <end position="301"/>
    </location>
</feature>
<feature type="modified residue" description="4-aspartylphosphate" evidence="11">
    <location>
        <position position="1047"/>
    </location>
</feature>
<comment type="subcellular location">
    <subcellularLocation>
        <location evidence="2">Membrane</location>
        <topology evidence="2">Multi-pass membrane protein</topology>
    </subcellularLocation>
</comment>
<dbReference type="RefSeq" id="WP_126752402.1">
    <property type="nucleotide sequence ID" value="NZ_JBHUMT010000015.1"/>
</dbReference>
<evidence type="ECO:0000256" key="4">
    <source>
        <dbReference type="ARBA" id="ARBA00012438"/>
    </source>
</evidence>
<dbReference type="FunFam" id="3.30.565.10:FF:000049">
    <property type="entry name" value="Two-component sensor histidine kinase"/>
    <property type="match status" value="1"/>
</dbReference>
<dbReference type="Pfam" id="PF02518">
    <property type="entry name" value="HATPase_c"/>
    <property type="match status" value="1"/>
</dbReference>
<dbReference type="CDD" id="cd10322">
    <property type="entry name" value="SLC5sbd"/>
    <property type="match status" value="1"/>
</dbReference>
<dbReference type="SMART" id="SM00387">
    <property type="entry name" value="HATPase_c"/>
    <property type="match status" value="1"/>
</dbReference>
<dbReference type="InterPro" id="IPR011006">
    <property type="entry name" value="CheY-like_superfamily"/>
</dbReference>
<evidence type="ECO:0000256" key="6">
    <source>
        <dbReference type="ARBA" id="ARBA00022679"/>
    </source>
</evidence>
<evidence type="ECO:0000256" key="12">
    <source>
        <dbReference type="SAM" id="Coils"/>
    </source>
</evidence>
<comment type="similarity">
    <text evidence="3">Belongs to the sodium:solute symporter (SSF) (TC 2.A.21) family.</text>
</comment>
<evidence type="ECO:0000256" key="7">
    <source>
        <dbReference type="ARBA" id="ARBA00022692"/>
    </source>
</evidence>
<protein>
    <recommendedName>
        <fullName evidence="4">histidine kinase</fullName>
        <ecNumber evidence="4">2.7.13.3</ecNumber>
    </recommendedName>
</protein>
<dbReference type="EC" id="2.7.13.3" evidence="4"/>
<dbReference type="PROSITE" id="PS50109">
    <property type="entry name" value="HIS_KIN"/>
    <property type="match status" value="1"/>
</dbReference>
<evidence type="ECO:0000256" key="8">
    <source>
        <dbReference type="ARBA" id="ARBA00022777"/>
    </source>
</evidence>
<feature type="transmembrane region" description="Helical" evidence="13">
    <location>
        <begin position="380"/>
        <end position="398"/>
    </location>
</feature>
<keyword evidence="12" id="KW-0175">Coiled coil</keyword>
<dbReference type="EMBL" id="PIQA01000006">
    <property type="protein sequence ID" value="RUO64216.1"/>
    <property type="molecule type" value="Genomic_DNA"/>
</dbReference>
<dbReference type="SUPFAM" id="SSF55874">
    <property type="entry name" value="ATPase domain of HSP90 chaperone/DNA topoisomerase II/histidine kinase"/>
    <property type="match status" value="1"/>
</dbReference>
<feature type="domain" description="Histidine kinase" evidence="14">
    <location>
        <begin position="767"/>
        <end position="977"/>
    </location>
</feature>
<reference evidence="16 17" key="1">
    <citation type="journal article" date="2011" name="Front. Microbiol.">
        <title>Genomic signatures of strain selection and enhancement in Bacillus atrophaeus var. globigii, a historical biowarfare simulant.</title>
        <authorList>
            <person name="Gibbons H.S."/>
            <person name="Broomall S.M."/>
            <person name="McNew L.A."/>
            <person name="Daligault H."/>
            <person name="Chapman C."/>
            <person name="Bruce D."/>
            <person name="Karavis M."/>
            <person name="Krepps M."/>
            <person name="McGregor P.A."/>
            <person name="Hong C."/>
            <person name="Park K.H."/>
            <person name="Akmal A."/>
            <person name="Feldman A."/>
            <person name="Lin J.S."/>
            <person name="Chang W.E."/>
            <person name="Higgs B.W."/>
            <person name="Demirev P."/>
            <person name="Lindquist J."/>
            <person name="Liem A."/>
            <person name="Fochler E."/>
            <person name="Read T.D."/>
            <person name="Tapia R."/>
            <person name="Johnson S."/>
            <person name="Bishop-Lilly K.A."/>
            <person name="Detter C."/>
            <person name="Han C."/>
            <person name="Sozhamannan S."/>
            <person name="Rosenzweig C.N."/>
            <person name="Skowronski E.W."/>
        </authorList>
    </citation>
    <scope>NUCLEOTIDE SEQUENCE [LARGE SCALE GENOMIC DNA]</scope>
    <source>
        <strain evidence="16 17">TPS4-2</strain>
    </source>
</reference>
<dbReference type="GO" id="GO:0009927">
    <property type="term" value="F:histidine phosphotransfer kinase activity"/>
    <property type="evidence" value="ECO:0007669"/>
    <property type="project" value="TreeGrafter"/>
</dbReference>
<feature type="transmembrane region" description="Helical" evidence="13">
    <location>
        <begin position="436"/>
        <end position="456"/>
    </location>
</feature>
<dbReference type="PRINTS" id="PR00344">
    <property type="entry name" value="BCTRLSENSOR"/>
</dbReference>
<evidence type="ECO:0000256" key="13">
    <source>
        <dbReference type="SAM" id="Phobius"/>
    </source>
</evidence>
<dbReference type="NCBIfam" id="TIGR00229">
    <property type="entry name" value="sensory_box"/>
    <property type="match status" value="1"/>
</dbReference>
<feature type="transmembrane region" description="Helical" evidence="13">
    <location>
        <begin position="6"/>
        <end position="23"/>
    </location>
</feature>
<comment type="caution">
    <text evidence="16">The sequence shown here is derived from an EMBL/GenBank/DDBJ whole genome shotgun (WGS) entry which is preliminary data.</text>
</comment>
<dbReference type="PROSITE" id="PS50283">
    <property type="entry name" value="NA_SOLUT_SYMP_3"/>
    <property type="match status" value="1"/>
</dbReference>
<feature type="transmembrane region" description="Helical" evidence="13">
    <location>
        <begin position="410"/>
        <end position="429"/>
    </location>
</feature>
<dbReference type="Pfam" id="PF12860">
    <property type="entry name" value="PAS_7"/>
    <property type="match status" value="1"/>
</dbReference>
<evidence type="ECO:0000256" key="11">
    <source>
        <dbReference type="PROSITE-ProRule" id="PRU00169"/>
    </source>
</evidence>
<dbReference type="SMART" id="SM00448">
    <property type="entry name" value="REC"/>
    <property type="match status" value="1"/>
</dbReference>
<gene>
    <name evidence="16" type="ORF">CWI73_08635</name>
</gene>
<comment type="catalytic activity">
    <reaction evidence="1">
        <text>ATP + protein L-histidine = ADP + protein N-phospho-L-histidine.</text>
        <dbReference type="EC" id="2.7.13.3"/>
    </reaction>
</comment>
<dbReference type="SMART" id="SM00388">
    <property type="entry name" value="HisKA"/>
    <property type="match status" value="1"/>
</dbReference>
<evidence type="ECO:0000256" key="9">
    <source>
        <dbReference type="ARBA" id="ARBA00022989"/>
    </source>
</evidence>
<keyword evidence="6" id="KW-0808">Transferase</keyword>
<dbReference type="CDD" id="cd00156">
    <property type="entry name" value="REC"/>
    <property type="match status" value="1"/>
</dbReference>
<dbReference type="SUPFAM" id="SSF47384">
    <property type="entry name" value="Homodimeric domain of signal transducing histidine kinase"/>
    <property type="match status" value="1"/>
</dbReference>
<dbReference type="Gene3D" id="3.40.50.2300">
    <property type="match status" value="1"/>
</dbReference>
<dbReference type="Gene3D" id="1.20.1730.10">
    <property type="entry name" value="Sodium/glucose cotransporter"/>
    <property type="match status" value="1"/>
</dbReference>
<dbReference type="Pfam" id="PF00512">
    <property type="entry name" value="HisKA"/>
    <property type="match status" value="1"/>
</dbReference>
<keyword evidence="9 13" id="KW-1133">Transmembrane helix</keyword>
<proteinExistence type="inferred from homology"/>
<dbReference type="InterPro" id="IPR003661">
    <property type="entry name" value="HisK_dim/P_dom"/>
</dbReference>
<accession>A0A432YRL1</accession>
<feature type="transmembrane region" description="Helical" evidence="13">
    <location>
        <begin position="326"/>
        <end position="359"/>
    </location>
</feature>
<feature type="transmembrane region" description="Helical" evidence="13">
    <location>
        <begin position="69"/>
        <end position="90"/>
    </location>
</feature>
<dbReference type="InterPro" id="IPR036097">
    <property type="entry name" value="HisK_dim/P_sf"/>
</dbReference>
<dbReference type="SUPFAM" id="SSF55785">
    <property type="entry name" value="PYP-like sensor domain (PAS domain)"/>
    <property type="match status" value="1"/>
</dbReference>
<dbReference type="PANTHER" id="PTHR43047:SF9">
    <property type="entry name" value="HISTIDINE KINASE"/>
    <property type="match status" value="1"/>
</dbReference>
<dbReference type="InterPro" id="IPR001789">
    <property type="entry name" value="Sig_transdc_resp-reg_receiver"/>
</dbReference>
<name>A0A432YRL1_9GAMM</name>
<organism evidence="16 17">
    <name type="scientific">Idiomarina piscisalsi</name>
    <dbReference type="NCBI Taxonomy" id="1096243"/>
    <lineage>
        <taxon>Bacteria</taxon>
        <taxon>Pseudomonadati</taxon>
        <taxon>Pseudomonadota</taxon>
        <taxon>Gammaproteobacteria</taxon>
        <taxon>Alteromonadales</taxon>
        <taxon>Idiomarinaceae</taxon>
        <taxon>Idiomarina</taxon>
    </lineage>
</organism>
<feature type="transmembrane region" description="Helical" evidence="13">
    <location>
        <begin position="150"/>
        <end position="171"/>
    </location>
</feature>
<evidence type="ECO:0000313" key="17">
    <source>
        <dbReference type="Proteomes" id="UP000288361"/>
    </source>
</evidence>
<keyword evidence="8" id="KW-0418">Kinase</keyword>
<keyword evidence="5 11" id="KW-0597">Phosphoprotein</keyword>
<keyword evidence="7 13" id="KW-0812">Transmembrane</keyword>
<dbReference type="InterPro" id="IPR004358">
    <property type="entry name" value="Sig_transdc_His_kin-like_C"/>
</dbReference>
<dbReference type="InterPro" id="IPR038377">
    <property type="entry name" value="Na/Glc_symporter_sf"/>
</dbReference>
<dbReference type="InterPro" id="IPR035965">
    <property type="entry name" value="PAS-like_dom_sf"/>
</dbReference>
<dbReference type="InterPro" id="IPR005467">
    <property type="entry name" value="His_kinase_dom"/>
</dbReference>
<dbReference type="Gene3D" id="3.30.450.20">
    <property type="entry name" value="PAS domain"/>
    <property type="match status" value="1"/>
</dbReference>
<evidence type="ECO:0000256" key="5">
    <source>
        <dbReference type="ARBA" id="ARBA00022553"/>
    </source>
</evidence>